<protein>
    <recommendedName>
        <fullName evidence="1">YqcC-like domain-containing protein</fullName>
    </recommendedName>
</protein>
<comment type="caution">
    <text evidence="2">The sequence shown here is derived from an EMBL/GenBank/DDBJ whole genome shotgun (WGS) entry which is preliminary data.</text>
</comment>
<dbReference type="GO" id="GO:0044010">
    <property type="term" value="P:single-species biofilm formation"/>
    <property type="evidence" value="ECO:0007669"/>
    <property type="project" value="TreeGrafter"/>
</dbReference>
<feature type="domain" description="YqcC-like" evidence="1">
    <location>
        <begin position="8"/>
        <end position="104"/>
    </location>
</feature>
<dbReference type="RefSeq" id="WP_271198157.1">
    <property type="nucleotide sequence ID" value="NZ_BSFN01000028.1"/>
</dbReference>
<evidence type="ECO:0000313" key="2">
    <source>
        <dbReference type="EMBL" id="GLK91887.1"/>
    </source>
</evidence>
<dbReference type="InterPro" id="IPR007384">
    <property type="entry name" value="UCP006257"/>
</dbReference>
<reference evidence="2" key="2">
    <citation type="submission" date="2023-01" db="EMBL/GenBank/DDBJ databases">
        <authorList>
            <person name="Sun Q."/>
            <person name="Evtushenko L."/>
        </authorList>
    </citation>
    <scope>NUCLEOTIDE SEQUENCE</scope>
    <source>
        <strain evidence="2">VKM B-2935</strain>
    </source>
</reference>
<sequence>MDRRLPELADHLLLIERELRAQGWWSATPPSAEALASVEPFCVDSLSFEEWLQWIFVPRMKVIIESGQPLPSVSGIRPMAEMVYSANLGKAFGLLVLLGEFDALIGKATS</sequence>
<proteinExistence type="predicted"/>
<dbReference type="PANTHER" id="PTHR39586:SF1">
    <property type="entry name" value="CYTOPLASMIC PROTEIN"/>
    <property type="match status" value="1"/>
</dbReference>
<dbReference type="Pfam" id="PF04287">
    <property type="entry name" value="DUF446"/>
    <property type="match status" value="1"/>
</dbReference>
<evidence type="ECO:0000313" key="3">
    <source>
        <dbReference type="Proteomes" id="UP001143328"/>
    </source>
</evidence>
<name>A0A9W6NIG3_9PSED</name>
<evidence type="ECO:0000259" key="1">
    <source>
        <dbReference type="Pfam" id="PF04287"/>
    </source>
</evidence>
<dbReference type="SUPFAM" id="SSF158452">
    <property type="entry name" value="YqcC-like"/>
    <property type="match status" value="1"/>
</dbReference>
<organism evidence="2 3">
    <name type="scientific">Pseudomonas turukhanskensis</name>
    <dbReference type="NCBI Taxonomy" id="1806536"/>
    <lineage>
        <taxon>Bacteria</taxon>
        <taxon>Pseudomonadati</taxon>
        <taxon>Pseudomonadota</taxon>
        <taxon>Gammaproteobacteria</taxon>
        <taxon>Pseudomonadales</taxon>
        <taxon>Pseudomonadaceae</taxon>
        <taxon>Pseudomonas</taxon>
    </lineage>
</organism>
<dbReference type="AlphaFoldDB" id="A0A9W6NIG3"/>
<gene>
    <name evidence="2" type="ORF">GCM10017655_49510</name>
</gene>
<dbReference type="Gene3D" id="1.20.1440.40">
    <property type="entry name" value="YqcC-like"/>
    <property type="match status" value="1"/>
</dbReference>
<dbReference type="PANTHER" id="PTHR39586">
    <property type="entry name" value="CYTOPLASMIC PROTEIN-RELATED"/>
    <property type="match status" value="1"/>
</dbReference>
<dbReference type="EMBL" id="BSFN01000028">
    <property type="protein sequence ID" value="GLK91887.1"/>
    <property type="molecule type" value="Genomic_DNA"/>
</dbReference>
<reference evidence="2" key="1">
    <citation type="journal article" date="2014" name="Int. J. Syst. Evol. Microbiol.">
        <title>Complete genome sequence of Corynebacterium casei LMG S-19264T (=DSM 44701T), isolated from a smear-ripened cheese.</title>
        <authorList>
            <consortium name="US DOE Joint Genome Institute (JGI-PGF)"/>
            <person name="Walter F."/>
            <person name="Albersmeier A."/>
            <person name="Kalinowski J."/>
            <person name="Ruckert C."/>
        </authorList>
    </citation>
    <scope>NUCLEOTIDE SEQUENCE</scope>
    <source>
        <strain evidence="2">VKM B-2935</strain>
    </source>
</reference>
<dbReference type="InterPro" id="IPR036814">
    <property type="entry name" value="YqcC-like_sf"/>
</dbReference>
<dbReference type="PIRSF" id="PIRSF006257">
    <property type="entry name" value="UCP006257"/>
    <property type="match status" value="1"/>
</dbReference>
<keyword evidence="3" id="KW-1185">Reference proteome</keyword>
<dbReference type="InterPro" id="IPR023376">
    <property type="entry name" value="YqcC-like_dom"/>
</dbReference>
<accession>A0A9W6NIG3</accession>
<dbReference type="Proteomes" id="UP001143328">
    <property type="component" value="Unassembled WGS sequence"/>
</dbReference>